<dbReference type="Pfam" id="PF00356">
    <property type="entry name" value="LacI"/>
    <property type="match status" value="1"/>
</dbReference>
<dbReference type="PANTHER" id="PTHR30146:SF138">
    <property type="entry name" value="TRANSCRIPTIONAL REGULATORY PROTEIN"/>
    <property type="match status" value="1"/>
</dbReference>
<evidence type="ECO:0000259" key="4">
    <source>
        <dbReference type="PROSITE" id="PS50932"/>
    </source>
</evidence>
<evidence type="ECO:0000313" key="5">
    <source>
        <dbReference type="EMBL" id="TXN30357.1"/>
    </source>
</evidence>
<name>A0A5C8UR38_9MICO</name>
<dbReference type="SUPFAM" id="SSF53822">
    <property type="entry name" value="Periplasmic binding protein-like I"/>
    <property type="match status" value="1"/>
</dbReference>
<evidence type="ECO:0000256" key="2">
    <source>
        <dbReference type="ARBA" id="ARBA00023125"/>
    </source>
</evidence>
<evidence type="ECO:0000313" key="6">
    <source>
        <dbReference type="Proteomes" id="UP000321379"/>
    </source>
</evidence>
<dbReference type="Gene3D" id="3.40.50.2300">
    <property type="match status" value="2"/>
</dbReference>
<sequence>MSPRATIADVARLAGVHPGTVSRALNRKTEGQVNAETASRVRAVAKQLGYVPNSIARGLRTSSSMTIGVIIPDLTNPIFPPIVRGIDSHLAPRGYSAFVVNTDGSDATERLLFESLVQRQVDGFIFATGHSGHSIAGEAYERGIRAVMVNRDSRGVPYPAVVGDDAQGIRESVEHLGRLGHRRIAHIAGPPTFSTSQVRAEAFVAACADLGIRGEVFRAPAYSVEAGQSVMDSVLDGSGFRPTAVVAGNDLLALGVYHSLRLHGLSIPEDVSVVGFNDMPFAGDFQPPMTTVRTPHFDLGVESARLLLNQIESSALTALRVMLPVELIVRASTGPAPENPSFD</sequence>
<dbReference type="Proteomes" id="UP000321379">
    <property type="component" value="Unassembled WGS sequence"/>
</dbReference>
<keyword evidence="2" id="KW-0238">DNA-binding</keyword>
<dbReference type="CDD" id="cd06267">
    <property type="entry name" value="PBP1_LacI_sugar_binding-like"/>
    <property type="match status" value="1"/>
</dbReference>
<dbReference type="AlphaFoldDB" id="A0A5C8UR38"/>
<dbReference type="RefSeq" id="WP_147783541.1">
    <property type="nucleotide sequence ID" value="NZ_VRMG01000007.1"/>
</dbReference>
<gene>
    <name evidence="5" type="ORF">FVP33_10120</name>
</gene>
<dbReference type="PROSITE" id="PS50932">
    <property type="entry name" value="HTH_LACI_2"/>
    <property type="match status" value="1"/>
</dbReference>
<dbReference type="SUPFAM" id="SSF47413">
    <property type="entry name" value="lambda repressor-like DNA-binding domains"/>
    <property type="match status" value="1"/>
</dbReference>
<dbReference type="CDD" id="cd01392">
    <property type="entry name" value="HTH_LacI"/>
    <property type="match status" value="1"/>
</dbReference>
<evidence type="ECO:0000256" key="1">
    <source>
        <dbReference type="ARBA" id="ARBA00023015"/>
    </source>
</evidence>
<comment type="caution">
    <text evidence="5">The sequence shown here is derived from an EMBL/GenBank/DDBJ whole genome shotgun (WGS) entry which is preliminary data.</text>
</comment>
<dbReference type="InterPro" id="IPR010982">
    <property type="entry name" value="Lambda_DNA-bd_dom_sf"/>
</dbReference>
<dbReference type="InterPro" id="IPR028082">
    <property type="entry name" value="Peripla_BP_I"/>
</dbReference>
<dbReference type="Gene3D" id="1.10.260.40">
    <property type="entry name" value="lambda repressor-like DNA-binding domains"/>
    <property type="match status" value="1"/>
</dbReference>
<dbReference type="GO" id="GO:0003700">
    <property type="term" value="F:DNA-binding transcription factor activity"/>
    <property type="evidence" value="ECO:0007669"/>
    <property type="project" value="TreeGrafter"/>
</dbReference>
<dbReference type="InterPro" id="IPR000843">
    <property type="entry name" value="HTH_LacI"/>
</dbReference>
<dbReference type="SMART" id="SM00354">
    <property type="entry name" value="HTH_LACI"/>
    <property type="match status" value="1"/>
</dbReference>
<reference evidence="5 6" key="1">
    <citation type="submission" date="2019-08" db="EMBL/GenBank/DDBJ databases">
        <title>Bacterial whole genome sequence for Glaciihabitans sp. CHu50b-6-2.</title>
        <authorList>
            <person name="Jin L."/>
        </authorList>
    </citation>
    <scope>NUCLEOTIDE SEQUENCE [LARGE SCALE GENOMIC DNA]</scope>
    <source>
        <strain evidence="5 6">CHu50b-6-2</strain>
    </source>
</reference>
<dbReference type="Pfam" id="PF13377">
    <property type="entry name" value="Peripla_BP_3"/>
    <property type="match status" value="1"/>
</dbReference>
<evidence type="ECO:0000256" key="3">
    <source>
        <dbReference type="ARBA" id="ARBA00023163"/>
    </source>
</evidence>
<organism evidence="5 6">
    <name type="scientific">Lacisediminihabitans profunda</name>
    <dbReference type="NCBI Taxonomy" id="2594790"/>
    <lineage>
        <taxon>Bacteria</taxon>
        <taxon>Bacillati</taxon>
        <taxon>Actinomycetota</taxon>
        <taxon>Actinomycetes</taxon>
        <taxon>Micrococcales</taxon>
        <taxon>Microbacteriaceae</taxon>
        <taxon>Lacisediminihabitans</taxon>
    </lineage>
</organism>
<accession>A0A5C8UR38</accession>
<proteinExistence type="predicted"/>
<keyword evidence="3" id="KW-0804">Transcription</keyword>
<feature type="domain" description="HTH lacI-type" evidence="4">
    <location>
        <begin position="5"/>
        <end position="61"/>
    </location>
</feature>
<dbReference type="EMBL" id="VRMG01000007">
    <property type="protein sequence ID" value="TXN30357.1"/>
    <property type="molecule type" value="Genomic_DNA"/>
</dbReference>
<keyword evidence="6" id="KW-1185">Reference proteome</keyword>
<dbReference type="PANTHER" id="PTHR30146">
    <property type="entry name" value="LACI-RELATED TRANSCRIPTIONAL REPRESSOR"/>
    <property type="match status" value="1"/>
</dbReference>
<keyword evidence="1" id="KW-0805">Transcription regulation</keyword>
<dbReference type="GO" id="GO:0000976">
    <property type="term" value="F:transcription cis-regulatory region binding"/>
    <property type="evidence" value="ECO:0007669"/>
    <property type="project" value="TreeGrafter"/>
</dbReference>
<protein>
    <submittedName>
        <fullName evidence="5">LacI family transcriptional regulator</fullName>
    </submittedName>
</protein>
<dbReference type="InterPro" id="IPR046335">
    <property type="entry name" value="LacI/GalR-like_sensor"/>
</dbReference>